<evidence type="ECO:0000313" key="3">
    <source>
        <dbReference type="Proteomes" id="UP001420932"/>
    </source>
</evidence>
<keyword evidence="1" id="KW-1133">Transmembrane helix</keyword>
<proteinExistence type="predicted"/>
<sequence>MMWRKSIATWRHMAILVIKSRFNEPTDSSNKNPIKNQSSLSLLFLSFSCSLWLLSAFK</sequence>
<evidence type="ECO:0000313" key="2">
    <source>
        <dbReference type="EMBL" id="KAK9107914.1"/>
    </source>
</evidence>
<dbReference type="EMBL" id="JBBNAF010000010">
    <property type="protein sequence ID" value="KAK9107914.1"/>
    <property type="molecule type" value="Genomic_DNA"/>
</dbReference>
<keyword evidence="1" id="KW-0812">Transmembrane</keyword>
<dbReference type="AlphaFoldDB" id="A0AAP0FAS7"/>
<name>A0AAP0FAS7_9MAGN</name>
<gene>
    <name evidence="2" type="ORF">Syun_023925</name>
</gene>
<protein>
    <submittedName>
        <fullName evidence="2">Uncharacterized protein</fullName>
    </submittedName>
</protein>
<keyword evidence="1" id="KW-0472">Membrane</keyword>
<dbReference type="Proteomes" id="UP001420932">
    <property type="component" value="Unassembled WGS sequence"/>
</dbReference>
<comment type="caution">
    <text evidence="2">The sequence shown here is derived from an EMBL/GenBank/DDBJ whole genome shotgun (WGS) entry which is preliminary data.</text>
</comment>
<evidence type="ECO:0000256" key="1">
    <source>
        <dbReference type="SAM" id="Phobius"/>
    </source>
</evidence>
<reference evidence="2 3" key="1">
    <citation type="submission" date="2024-01" db="EMBL/GenBank/DDBJ databases">
        <title>Genome assemblies of Stephania.</title>
        <authorList>
            <person name="Yang L."/>
        </authorList>
    </citation>
    <scope>NUCLEOTIDE SEQUENCE [LARGE SCALE GENOMIC DNA]</scope>
    <source>
        <strain evidence="2">YNDBR</strain>
        <tissue evidence="2">Leaf</tissue>
    </source>
</reference>
<keyword evidence="3" id="KW-1185">Reference proteome</keyword>
<accession>A0AAP0FAS7</accession>
<organism evidence="2 3">
    <name type="scientific">Stephania yunnanensis</name>
    <dbReference type="NCBI Taxonomy" id="152371"/>
    <lineage>
        <taxon>Eukaryota</taxon>
        <taxon>Viridiplantae</taxon>
        <taxon>Streptophyta</taxon>
        <taxon>Embryophyta</taxon>
        <taxon>Tracheophyta</taxon>
        <taxon>Spermatophyta</taxon>
        <taxon>Magnoliopsida</taxon>
        <taxon>Ranunculales</taxon>
        <taxon>Menispermaceae</taxon>
        <taxon>Menispermoideae</taxon>
        <taxon>Cissampelideae</taxon>
        <taxon>Stephania</taxon>
    </lineage>
</organism>
<feature type="transmembrane region" description="Helical" evidence="1">
    <location>
        <begin position="39"/>
        <end position="57"/>
    </location>
</feature>